<evidence type="ECO:0000256" key="1">
    <source>
        <dbReference type="SAM" id="Phobius"/>
    </source>
</evidence>
<feature type="transmembrane region" description="Helical" evidence="1">
    <location>
        <begin position="64"/>
        <end position="82"/>
    </location>
</feature>
<dbReference type="OrthoDB" id="6717714at2"/>
<feature type="transmembrane region" description="Helical" evidence="1">
    <location>
        <begin position="41"/>
        <end position="58"/>
    </location>
</feature>
<reference evidence="2 3" key="1">
    <citation type="submission" date="2019-02" db="EMBL/GenBank/DDBJ databases">
        <title>Shewanella sp. D4-2 isolated from Dokdo Island.</title>
        <authorList>
            <person name="Baek K."/>
        </authorList>
    </citation>
    <scope>NUCLEOTIDE SEQUENCE [LARGE SCALE GENOMIC DNA]</scope>
    <source>
        <strain evidence="2 3">D4-2</strain>
    </source>
</reference>
<keyword evidence="1" id="KW-0812">Transmembrane</keyword>
<keyword evidence="1" id="KW-0472">Membrane</keyword>
<keyword evidence="3" id="KW-1185">Reference proteome</keyword>
<dbReference type="AlphaFoldDB" id="A0A411PG11"/>
<evidence type="ECO:0000313" key="3">
    <source>
        <dbReference type="Proteomes" id="UP000291106"/>
    </source>
</evidence>
<accession>A0A411PG11</accession>
<dbReference type="EMBL" id="CP036200">
    <property type="protein sequence ID" value="QBF82536.1"/>
    <property type="molecule type" value="Genomic_DNA"/>
</dbReference>
<keyword evidence="1" id="KW-1133">Transmembrane helix</keyword>
<organism evidence="2 3">
    <name type="scientific">Shewanella maritima</name>
    <dbReference type="NCBI Taxonomy" id="2520507"/>
    <lineage>
        <taxon>Bacteria</taxon>
        <taxon>Pseudomonadati</taxon>
        <taxon>Pseudomonadota</taxon>
        <taxon>Gammaproteobacteria</taxon>
        <taxon>Alteromonadales</taxon>
        <taxon>Shewanellaceae</taxon>
        <taxon>Shewanella</taxon>
    </lineage>
</organism>
<proteinExistence type="predicted"/>
<dbReference type="Proteomes" id="UP000291106">
    <property type="component" value="Chromosome"/>
</dbReference>
<dbReference type="RefSeq" id="WP_130598762.1">
    <property type="nucleotide sequence ID" value="NZ_CP036200.1"/>
</dbReference>
<evidence type="ECO:0008006" key="4">
    <source>
        <dbReference type="Google" id="ProtNLM"/>
    </source>
</evidence>
<dbReference type="KEGG" id="smai:EXU30_07380"/>
<sequence>MRCPHCDKVFPFFTLGLKTKGPQKLCPHCNKTMLLYFNSKVAALWFALLFPLQVFIFKPTVIGWGYNGTLSTGIVAATWLYLSLRLKKPGE</sequence>
<protein>
    <recommendedName>
        <fullName evidence="4">CXXC-20-CXXC protein</fullName>
    </recommendedName>
</protein>
<evidence type="ECO:0000313" key="2">
    <source>
        <dbReference type="EMBL" id="QBF82536.1"/>
    </source>
</evidence>
<name>A0A411PG11_9GAMM</name>
<gene>
    <name evidence="2" type="ORF">EXU30_07380</name>
</gene>